<organism evidence="2 3">
    <name type="scientific">Gonapodya prolifera (strain JEL478)</name>
    <name type="common">Monoblepharis prolifera</name>
    <dbReference type="NCBI Taxonomy" id="1344416"/>
    <lineage>
        <taxon>Eukaryota</taxon>
        <taxon>Fungi</taxon>
        <taxon>Fungi incertae sedis</taxon>
        <taxon>Chytridiomycota</taxon>
        <taxon>Chytridiomycota incertae sedis</taxon>
        <taxon>Monoblepharidomycetes</taxon>
        <taxon>Monoblepharidales</taxon>
        <taxon>Gonapodyaceae</taxon>
        <taxon>Gonapodya</taxon>
    </lineage>
</organism>
<reference evidence="2 3" key="1">
    <citation type="journal article" date="2015" name="Genome Biol. Evol.">
        <title>Phylogenomic analyses indicate that early fungi evolved digesting cell walls of algal ancestors of land plants.</title>
        <authorList>
            <person name="Chang Y."/>
            <person name="Wang S."/>
            <person name="Sekimoto S."/>
            <person name="Aerts A.L."/>
            <person name="Choi C."/>
            <person name="Clum A."/>
            <person name="LaButti K.M."/>
            <person name="Lindquist E.A."/>
            <person name="Yee Ngan C."/>
            <person name="Ohm R.A."/>
            <person name="Salamov A.A."/>
            <person name="Grigoriev I.V."/>
            <person name="Spatafora J.W."/>
            <person name="Berbee M.L."/>
        </authorList>
    </citation>
    <scope>NUCLEOTIDE SEQUENCE [LARGE SCALE GENOMIC DNA]</scope>
    <source>
        <strain evidence="2 3">JEL478</strain>
    </source>
</reference>
<dbReference type="AlphaFoldDB" id="A0A139A153"/>
<feature type="region of interest" description="Disordered" evidence="1">
    <location>
        <begin position="45"/>
        <end position="111"/>
    </location>
</feature>
<evidence type="ECO:0000313" key="3">
    <source>
        <dbReference type="Proteomes" id="UP000070544"/>
    </source>
</evidence>
<proteinExistence type="predicted"/>
<dbReference type="EMBL" id="KQ965821">
    <property type="protein sequence ID" value="KXS10499.1"/>
    <property type="molecule type" value="Genomic_DNA"/>
</dbReference>
<keyword evidence="3" id="KW-1185">Reference proteome</keyword>
<protein>
    <submittedName>
        <fullName evidence="2">Uncharacterized protein</fullName>
    </submittedName>
</protein>
<evidence type="ECO:0000313" key="2">
    <source>
        <dbReference type="EMBL" id="KXS10499.1"/>
    </source>
</evidence>
<evidence type="ECO:0000256" key="1">
    <source>
        <dbReference type="SAM" id="MobiDB-lite"/>
    </source>
</evidence>
<feature type="compositionally biased region" description="Polar residues" evidence="1">
    <location>
        <begin position="90"/>
        <end position="107"/>
    </location>
</feature>
<sequence length="150" mass="16845">MDKDRERFKEPVCFADSAEEARAHVWVRDGEQAFVSSFEDTTITSAPPVESRKSRSTTTLSESAHMPGKGVLKKDACGGSRSANRRHTRGISSTSGRSKSPVQSWTSLVKREEDHKERVSECYRRFVHDVLLIFVAVQNLHQNAPSISLR</sequence>
<gene>
    <name evidence="2" type="ORF">M427DRAFT_477432</name>
</gene>
<name>A0A139A153_GONPJ</name>
<accession>A0A139A153</accession>
<dbReference type="Proteomes" id="UP000070544">
    <property type="component" value="Unassembled WGS sequence"/>
</dbReference>